<reference evidence="2 3" key="1">
    <citation type="submission" date="2019-03" db="EMBL/GenBank/DDBJ databases">
        <title>Genomic Encyclopedia of Type Strains, Phase IV (KMG-IV): sequencing the most valuable type-strain genomes for metagenomic binning, comparative biology and taxonomic classification.</title>
        <authorList>
            <person name="Goeker M."/>
        </authorList>
    </citation>
    <scope>NUCLEOTIDE SEQUENCE [LARGE SCALE GENOMIC DNA]</scope>
    <source>
        <strain evidence="2 3">DSM 102940</strain>
    </source>
</reference>
<evidence type="ECO:0000313" key="2">
    <source>
        <dbReference type="EMBL" id="TCO70424.1"/>
    </source>
</evidence>
<name>A0A4R2KC40_9FIRM</name>
<organism evidence="2 3">
    <name type="scientific">Marinisporobacter balticus</name>
    <dbReference type="NCBI Taxonomy" id="2018667"/>
    <lineage>
        <taxon>Bacteria</taxon>
        <taxon>Bacillati</taxon>
        <taxon>Bacillota</taxon>
        <taxon>Clostridia</taxon>
        <taxon>Peptostreptococcales</taxon>
        <taxon>Thermotaleaceae</taxon>
        <taxon>Marinisporobacter</taxon>
    </lineage>
</organism>
<comment type="caution">
    <text evidence="2">The sequence shown here is derived from an EMBL/GenBank/DDBJ whole genome shotgun (WGS) entry which is preliminary data.</text>
</comment>
<dbReference type="Proteomes" id="UP000294919">
    <property type="component" value="Unassembled WGS sequence"/>
</dbReference>
<dbReference type="EMBL" id="SLWV01000026">
    <property type="protein sequence ID" value="TCO70424.1"/>
    <property type="molecule type" value="Genomic_DNA"/>
</dbReference>
<evidence type="ECO:0000313" key="3">
    <source>
        <dbReference type="Proteomes" id="UP000294919"/>
    </source>
</evidence>
<feature type="signal peptide" evidence="1">
    <location>
        <begin position="1"/>
        <end position="23"/>
    </location>
</feature>
<evidence type="ECO:0000256" key="1">
    <source>
        <dbReference type="SAM" id="SignalP"/>
    </source>
</evidence>
<feature type="chain" id="PRO_5020221380" evidence="1">
    <location>
        <begin position="24"/>
        <end position="180"/>
    </location>
</feature>
<gene>
    <name evidence="2" type="ORF">EV214_12644</name>
</gene>
<dbReference type="AlphaFoldDB" id="A0A4R2KC40"/>
<keyword evidence="3" id="KW-1185">Reference proteome</keyword>
<keyword evidence="1" id="KW-0732">Signal</keyword>
<accession>A0A4R2KC40</accession>
<dbReference type="RefSeq" id="WP_132247123.1">
    <property type="nucleotide sequence ID" value="NZ_SLWV01000026.1"/>
</dbReference>
<protein>
    <submittedName>
        <fullName evidence="2">Uncharacterized protein</fullName>
    </submittedName>
</protein>
<sequence length="180" mass="20625">MKKFATILMIFCMIFSMNSMAFAADNEAIELSKSQVEEVKLKLSKVTPEEMERAVKQIDRTKKGIQKIKINKDFFLESELTETFVGSVRLFKSSSLPDHKWATRQYVMKSTMWPNPKIWTSKIEAYFEYDETTAEAKIVSAKAETHLPGLSGTEYNIQKTTLTNNKGYKMGVAGVWPRFV</sequence>
<proteinExistence type="predicted"/>